<name>A0A077XNB1_9ZZZZ</name>
<evidence type="ECO:0000256" key="1">
    <source>
        <dbReference type="ARBA" id="ARBA00022705"/>
    </source>
</evidence>
<sequence length="321" mass="37274">MMSHDGTPVNFLSDIQPSEKSWDTHRAEAESVRLLYSLSTEFTKYASRIYDCSQILKFAPTPDKLVLKHAFFCRVRYCPVCQWRRSLLWRAVMFQQLPAIKEKYPSYRWVFLTLTVKNPPVTELRDTLKAMNSAWQRLAQTKRFKGVVKGFIRTTEVTRGKDGDMMAHPHFHALLLVQSNYFTTNYIKQNDWVEMWQKALRVDYAPSVNVKAVKPPKKGEKDNLDKAICETLKYSVKPSDIAKDDDGGEWLHEMTRQTLNMRFIATGGILKGVLKPDEQVTQQEMLTPTGEDEAPTEQKRIGFRFYPHHGRYVFSPAHTNF</sequence>
<reference evidence="2" key="2">
    <citation type="submission" date="2014-05" db="EMBL/GenBank/DDBJ databases">
        <authorList>
            <person name="De Villiers E.M."/>
        </authorList>
    </citation>
    <scope>NUCLEOTIDE SEQUENCE</scope>
    <source>
        <strain evidence="2">MSSI1.162</strain>
    </source>
</reference>
<dbReference type="AlphaFoldDB" id="A0A077XNB1"/>
<organism evidence="2">
    <name type="scientific">Relication competent episomal DNA MSSI1.162</name>
    <dbReference type="NCBI Taxonomy" id="1516082"/>
    <lineage>
        <taxon>unclassified sequences</taxon>
    </lineage>
</organism>
<dbReference type="InterPro" id="IPR000989">
    <property type="entry name" value="Rep"/>
</dbReference>
<evidence type="ECO:0000313" key="2">
    <source>
        <dbReference type="EMBL" id="CDS63391.1"/>
    </source>
</evidence>
<reference evidence="2" key="1">
    <citation type="journal article" date="2014" name="Genome Announc.">
        <title>Isolation of bacterial plasmid-related replication-associated circular DNA from a serum sample of a multiple sclerosis patient.</title>
        <authorList>
            <person name="Gunst K."/>
            <person name="zur Hausen H."/>
            <person name="de Villiers E.M."/>
        </authorList>
    </citation>
    <scope>NUCLEOTIDE SEQUENCE</scope>
    <source>
        <strain evidence="2">MSSI1.162</strain>
    </source>
</reference>
<dbReference type="Pfam" id="PF01446">
    <property type="entry name" value="Rep_1"/>
    <property type="match status" value="1"/>
</dbReference>
<dbReference type="EMBL" id="LK931486">
    <property type="protein sequence ID" value="CDS63391.1"/>
    <property type="molecule type" value="Genomic_DNA"/>
</dbReference>
<proteinExistence type="predicted"/>
<protein>
    <submittedName>
        <fullName evidence="2">Replication protein</fullName>
    </submittedName>
</protein>
<keyword evidence="1" id="KW-0235">DNA replication</keyword>
<dbReference type="GO" id="GO:0003677">
    <property type="term" value="F:DNA binding"/>
    <property type="evidence" value="ECO:0007669"/>
    <property type="project" value="InterPro"/>
</dbReference>
<accession>A0A077XNB1</accession>
<dbReference type="GO" id="GO:0006260">
    <property type="term" value="P:DNA replication"/>
    <property type="evidence" value="ECO:0007669"/>
    <property type="project" value="UniProtKB-KW"/>
</dbReference>
<gene>
    <name evidence="2" type="primary">rep</name>
</gene>